<dbReference type="CDD" id="cd10911">
    <property type="entry name" value="PIN_LabA"/>
    <property type="match status" value="1"/>
</dbReference>
<evidence type="ECO:0000313" key="2">
    <source>
        <dbReference type="EMBL" id="PIR44877.1"/>
    </source>
</evidence>
<evidence type="ECO:0000259" key="1">
    <source>
        <dbReference type="Pfam" id="PF01936"/>
    </source>
</evidence>
<protein>
    <recommendedName>
        <fullName evidence="1">NYN domain-containing protein</fullName>
    </recommendedName>
</protein>
<accession>A0A2H0REI3</accession>
<organism evidence="2 3">
    <name type="scientific">Candidatus Vogelbacteria bacterium CG10_big_fil_rev_8_21_14_0_10_51_16</name>
    <dbReference type="NCBI Taxonomy" id="1975045"/>
    <lineage>
        <taxon>Bacteria</taxon>
        <taxon>Candidatus Vogeliibacteriota</taxon>
    </lineage>
</organism>
<reference evidence="2 3" key="1">
    <citation type="submission" date="2017-09" db="EMBL/GenBank/DDBJ databases">
        <title>Depth-based differentiation of microbial function through sediment-hosted aquifers and enrichment of novel symbionts in the deep terrestrial subsurface.</title>
        <authorList>
            <person name="Probst A.J."/>
            <person name="Ladd B."/>
            <person name="Jarett J.K."/>
            <person name="Geller-Mcgrath D.E."/>
            <person name="Sieber C.M."/>
            <person name="Emerson J.B."/>
            <person name="Anantharaman K."/>
            <person name="Thomas B.C."/>
            <person name="Malmstrom R."/>
            <person name="Stieglmeier M."/>
            <person name="Klingl A."/>
            <person name="Woyke T."/>
            <person name="Ryan C.M."/>
            <person name="Banfield J.F."/>
        </authorList>
    </citation>
    <scope>NUCLEOTIDE SEQUENCE [LARGE SCALE GENOMIC DNA]</scope>
    <source>
        <strain evidence="2">CG10_big_fil_rev_8_21_14_0_10_51_16</strain>
    </source>
</reference>
<dbReference type="PANTHER" id="PTHR35458">
    <property type="entry name" value="SLR0755 PROTEIN"/>
    <property type="match status" value="1"/>
</dbReference>
<name>A0A2H0REI3_9BACT</name>
<comment type="caution">
    <text evidence="2">The sequence shown here is derived from an EMBL/GenBank/DDBJ whole genome shotgun (WGS) entry which is preliminary data.</text>
</comment>
<sequence>MRGTAGFSYDEKMTILGDLGEKNRVAVFIDGSNLYHRLKELSFHNTVKFEYGGLATFLARKRPLTNASYYVGVVRAKIDDVRGQELRKQQQRLFQVLNNQNLNIRRGYIMSHGDRFYEKGVDVQIAVDLLVGAYEDEYDTAVLLSSDTDLIPAIKKVRNLGKRVEYVGFSHRPSFALQRHADISRLLLPEEIAIFQCNEVLT</sequence>
<dbReference type="Gene3D" id="3.40.50.1010">
    <property type="entry name" value="5'-nuclease"/>
    <property type="match status" value="1"/>
</dbReference>
<feature type="domain" description="NYN" evidence="1">
    <location>
        <begin position="24"/>
        <end position="182"/>
    </location>
</feature>
<dbReference type="EMBL" id="PCYI01000018">
    <property type="protein sequence ID" value="PIR44877.1"/>
    <property type="molecule type" value="Genomic_DNA"/>
</dbReference>
<dbReference type="GO" id="GO:0004540">
    <property type="term" value="F:RNA nuclease activity"/>
    <property type="evidence" value="ECO:0007669"/>
    <property type="project" value="InterPro"/>
</dbReference>
<dbReference type="InterPro" id="IPR047140">
    <property type="entry name" value="LabA"/>
</dbReference>
<gene>
    <name evidence="2" type="ORF">COV10_02540</name>
</gene>
<dbReference type="Proteomes" id="UP000228767">
    <property type="component" value="Unassembled WGS sequence"/>
</dbReference>
<evidence type="ECO:0000313" key="3">
    <source>
        <dbReference type="Proteomes" id="UP000228767"/>
    </source>
</evidence>
<dbReference type="PANTHER" id="PTHR35458:SF8">
    <property type="entry name" value="SLR0650 PROTEIN"/>
    <property type="match status" value="1"/>
</dbReference>
<proteinExistence type="predicted"/>
<dbReference type="AlphaFoldDB" id="A0A2H0REI3"/>
<dbReference type="Pfam" id="PF01936">
    <property type="entry name" value="NYN"/>
    <property type="match status" value="1"/>
</dbReference>
<dbReference type="InterPro" id="IPR021139">
    <property type="entry name" value="NYN"/>
</dbReference>